<keyword evidence="3" id="KW-1185">Reference proteome</keyword>
<gene>
    <name evidence="2" type="ORF">BJ508DRAFT_313939</name>
</gene>
<dbReference type="AlphaFoldDB" id="A0A3N4HGW4"/>
<sequence>MDSDYAFLNLPPKIRLEVFSCCTTLSLLMLQGTCHQLRAEVKSRPSIIANSYGFSNTYYFITDKPINLIVHDINRVDKDEADFFVAKCCRFPDPKSPNYYKVEFDSPVNAKQLLCRCCLWLHSRSSFRYYIKAQEHFFYVWSYCDSCISALDMEAREYWLKQEDLTDDELQHILTKIPYRKSRDREGEMDSDELSNASSTDDAPAPV</sequence>
<evidence type="ECO:0008006" key="4">
    <source>
        <dbReference type="Google" id="ProtNLM"/>
    </source>
</evidence>
<reference evidence="2 3" key="1">
    <citation type="journal article" date="2018" name="Nat. Ecol. Evol.">
        <title>Pezizomycetes genomes reveal the molecular basis of ectomycorrhizal truffle lifestyle.</title>
        <authorList>
            <person name="Murat C."/>
            <person name="Payen T."/>
            <person name="Noel B."/>
            <person name="Kuo A."/>
            <person name="Morin E."/>
            <person name="Chen J."/>
            <person name="Kohler A."/>
            <person name="Krizsan K."/>
            <person name="Balestrini R."/>
            <person name="Da Silva C."/>
            <person name="Montanini B."/>
            <person name="Hainaut M."/>
            <person name="Levati E."/>
            <person name="Barry K.W."/>
            <person name="Belfiori B."/>
            <person name="Cichocki N."/>
            <person name="Clum A."/>
            <person name="Dockter R.B."/>
            <person name="Fauchery L."/>
            <person name="Guy J."/>
            <person name="Iotti M."/>
            <person name="Le Tacon F."/>
            <person name="Lindquist E.A."/>
            <person name="Lipzen A."/>
            <person name="Malagnac F."/>
            <person name="Mello A."/>
            <person name="Molinier V."/>
            <person name="Miyauchi S."/>
            <person name="Poulain J."/>
            <person name="Riccioni C."/>
            <person name="Rubini A."/>
            <person name="Sitrit Y."/>
            <person name="Splivallo R."/>
            <person name="Traeger S."/>
            <person name="Wang M."/>
            <person name="Zifcakova L."/>
            <person name="Wipf D."/>
            <person name="Zambonelli A."/>
            <person name="Paolocci F."/>
            <person name="Nowrousian M."/>
            <person name="Ottonello S."/>
            <person name="Baldrian P."/>
            <person name="Spatafora J.W."/>
            <person name="Henrissat B."/>
            <person name="Nagy L.G."/>
            <person name="Aury J.M."/>
            <person name="Wincker P."/>
            <person name="Grigoriev I.V."/>
            <person name="Bonfante P."/>
            <person name="Martin F.M."/>
        </authorList>
    </citation>
    <scope>NUCLEOTIDE SEQUENCE [LARGE SCALE GENOMIC DNA]</scope>
    <source>
        <strain evidence="2 3">RN42</strain>
    </source>
</reference>
<evidence type="ECO:0000313" key="2">
    <source>
        <dbReference type="EMBL" id="RPA73315.1"/>
    </source>
</evidence>
<feature type="region of interest" description="Disordered" evidence="1">
    <location>
        <begin position="181"/>
        <end position="207"/>
    </location>
</feature>
<dbReference type="EMBL" id="ML119826">
    <property type="protein sequence ID" value="RPA73315.1"/>
    <property type="molecule type" value="Genomic_DNA"/>
</dbReference>
<proteinExistence type="predicted"/>
<evidence type="ECO:0000256" key="1">
    <source>
        <dbReference type="SAM" id="MobiDB-lite"/>
    </source>
</evidence>
<accession>A0A3N4HGW4</accession>
<organism evidence="2 3">
    <name type="scientific">Ascobolus immersus RN42</name>
    <dbReference type="NCBI Taxonomy" id="1160509"/>
    <lineage>
        <taxon>Eukaryota</taxon>
        <taxon>Fungi</taxon>
        <taxon>Dikarya</taxon>
        <taxon>Ascomycota</taxon>
        <taxon>Pezizomycotina</taxon>
        <taxon>Pezizomycetes</taxon>
        <taxon>Pezizales</taxon>
        <taxon>Ascobolaceae</taxon>
        <taxon>Ascobolus</taxon>
    </lineage>
</organism>
<dbReference type="Proteomes" id="UP000275078">
    <property type="component" value="Unassembled WGS sequence"/>
</dbReference>
<evidence type="ECO:0000313" key="3">
    <source>
        <dbReference type="Proteomes" id="UP000275078"/>
    </source>
</evidence>
<dbReference type="STRING" id="1160509.A0A3N4HGW4"/>
<name>A0A3N4HGW4_ASCIM</name>
<protein>
    <recommendedName>
        <fullName evidence="4">F-box domain-containing protein</fullName>
    </recommendedName>
</protein>